<dbReference type="Proteomes" id="UP000324222">
    <property type="component" value="Unassembled WGS sequence"/>
</dbReference>
<dbReference type="AlphaFoldDB" id="A0A5B7K971"/>
<organism evidence="1 2">
    <name type="scientific">Portunus trituberculatus</name>
    <name type="common">Swimming crab</name>
    <name type="synonym">Neptunus trituberculatus</name>
    <dbReference type="NCBI Taxonomy" id="210409"/>
    <lineage>
        <taxon>Eukaryota</taxon>
        <taxon>Metazoa</taxon>
        <taxon>Ecdysozoa</taxon>
        <taxon>Arthropoda</taxon>
        <taxon>Crustacea</taxon>
        <taxon>Multicrustacea</taxon>
        <taxon>Malacostraca</taxon>
        <taxon>Eumalacostraca</taxon>
        <taxon>Eucarida</taxon>
        <taxon>Decapoda</taxon>
        <taxon>Pleocyemata</taxon>
        <taxon>Brachyura</taxon>
        <taxon>Eubrachyura</taxon>
        <taxon>Portunoidea</taxon>
        <taxon>Portunidae</taxon>
        <taxon>Portuninae</taxon>
        <taxon>Portunus</taxon>
    </lineage>
</organism>
<evidence type="ECO:0000313" key="2">
    <source>
        <dbReference type="Proteomes" id="UP000324222"/>
    </source>
</evidence>
<gene>
    <name evidence="1" type="ORF">E2C01_097143</name>
</gene>
<name>A0A5B7K971_PORTR</name>
<comment type="caution">
    <text evidence="1">The sequence shown here is derived from an EMBL/GenBank/DDBJ whole genome shotgun (WGS) entry which is preliminary data.</text>
</comment>
<reference evidence="1 2" key="1">
    <citation type="submission" date="2019-05" db="EMBL/GenBank/DDBJ databases">
        <title>Another draft genome of Portunus trituberculatus and its Hox gene families provides insights of decapod evolution.</title>
        <authorList>
            <person name="Jeong J.-H."/>
            <person name="Song I."/>
            <person name="Kim S."/>
            <person name="Choi T."/>
            <person name="Kim D."/>
            <person name="Ryu S."/>
            <person name="Kim W."/>
        </authorList>
    </citation>
    <scope>NUCLEOTIDE SEQUENCE [LARGE SCALE GENOMIC DNA]</scope>
    <source>
        <tissue evidence="1">Muscle</tissue>
    </source>
</reference>
<protein>
    <submittedName>
        <fullName evidence="1">Uncharacterized protein</fullName>
    </submittedName>
</protein>
<accession>A0A5B7K971</accession>
<sequence length="79" mass="8836">MPLRATRMTLTRNYATLIDLIVKGGKAKIDGVGDDCARCLTYYCSIEKDLGAAKPSCSRQQYLIYELFLHQHTIKGPLS</sequence>
<keyword evidence="2" id="KW-1185">Reference proteome</keyword>
<evidence type="ECO:0000313" key="1">
    <source>
        <dbReference type="EMBL" id="MPD01609.1"/>
    </source>
</evidence>
<dbReference type="EMBL" id="VSRR010127876">
    <property type="protein sequence ID" value="MPD01609.1"/>
    <property type="molecule type" value="Genomic_DNA"/>
</dbReference>
<proteinExistence type="predicted"/>